<evidence type="ECO:0000259" key="1">
    <source>
        <dbReference type="Pfam" id="PF02518"/>
    </source>
</evidence>
<proteinExistence type="predicted"/>
<name>A0A5C7VTM7_9PROT</name>
<dbReference type="Pfam" id="PF02518">
    <property type="entry name" value="HATPase_c"/>
    <property type="match status" value="1"/>
</dbReference>
<keyword evidence="2" id="KW-0808">Transferase</keyword>
<evidence type="ECO:0000313" key="2">
    <source>
        <dbReference type="EMBL" id="TXI27852.1"/>
    </source>
</evidence>
<dbReference type="InterPro" id="IPR003594">
    <property type="entry name" value="HATPase_dom"/>
</dbReference>
<dbReference type="Gene3D" id="3.30.565.10">
    <property type="entry name" value="Histidine kinase-like ATPase, C-terminal domain"/>
    <property type="match status" value="1"/>
</dbReference>
<dbReference type="AlphaFoldDB" id="A0A5C7VTM7"/>
<dbReference type="Proteomes" id="UP000321055">
    <property type="component" value="Unassembled WGS sequence"/>
</dbReference>
<protein>
    <submittedName>
        <fullName evidence="2">Sensor histidine kinase</fullName>
    </submittedName>
</protein>
<dbReference type="InterPro" id="IPR029016">
    <property type="entry name" value="GAF-like_dom_sf"/>
</dbReference>
<comment type="caution">
    <text evidence="2">The sequence shown here is derived from an EMBL/GenBank/DDBJ whole genome shotgun (WGS) entry which is preliminary data.</text>
</comment>
<dbReference type="SUPFAM" id="SSF55874">
    <property type="entry name" value="ATPase domain of HSP90 chaperone/DNA topoisomerase II/histidine kinase"/>
    <property type="match status" value="1"/>
</dbReference>
<sequence>MNKQQELKDWLRQNDGKNNWGWQVIVDALAIGENLPLRIIRYDSLQNLYESIIEQLQQTSEQQCDSFKSNYPDKAAWDKYVVKVINWANNYDSEVTESERFNLKTLQDLAKVYSSLATDIFPVLPANPFPMEMLSRISFDEYRVFCLLWFYHWIVITNQSPQKGSVSPECNGNALAFPAMNMASQWLDYDAALSEDNQEIYKDWLMIIGPCFGGNIPMFSEEKYDDAVIRPVVKFIEHFSQAISQERLFHEHRFHRAAHESLLLPWEELKHRQERVEHALSLLLACDITALNNTPTRHDLYHITLWALFSSLRIHDIEQIVASEETTLIFHYGEDYSSEDEESGSAHPRACLAVKLGIDNCMQLSVRNESTAPQINVEETKEQISQYGFVLQFESKDIHQPDLKKLRIQCSRFYLRVNRKRRSLDGIRLMIISDRLHRELGNNTSSLRGICQWLSGLLRSESTVLYRYDTHERAFGKFSVKDKFSRSPANDMYLEALTQDMENIGTEEELEKSLTYRAVKDNESKICLMYDPVTTDAIPIGNTLYHSEDNKDSSFRSAVAVPIRFNGRRQGAIEVSAYRPWQFSWGQQLVMEQAASVIAPYFYNQRFLEALSRINHEVLEFHHERLCESELYDGICRALANMFLCDGASFWVRKKNERHILEQKGSHNIKLEIVEIDMKKQGLISNMVSDLNFDKSFVTVSLSSEEIEQGSMETKNLCGQNVRHLALLPLLRQQQTERSSELMAAVTLYTRDTIGFKDSWNGIMHYMSGFLPFVVEAVNAFVHERKAVTDVVQHEIWHDVAYLANKAAAMARDHADLRQRLIRLSAMVQSDWFINQLIAASILQGWRREDIESVKELQHAADSILFLPQRDMQYFAETLRTRINALFNDRDLTKDDKKLQLEIGDRNIAKLILSEEQNACINIKSTINLVIEKNSEINRKGLHIYIDDRMPDIFARKSIVTTVLRNLLDNAVKYSSNNTAITIEAEERRSGAINLMIINEGRAMIDLNECFDALGKGIRGSNAKPKPGENDIQGQGVGLYTVQKLCKHQLRFDFSFKAEPMGSRADVWYIATLNIPASSVLKEGQ</sequence>
<keyword evidence="2" id="KW-0418">Kinase</keyword>
<gene>
    <name evidence="2" type="ORF">E6Q60_08720</name>
</gene>
<reference evidence="2 3" key="1">
    <citation type="submission" date="2018-09" db="EMBL/GenBank/DDBJ databases">
        <title>Metagenome Assembled Genomes from an Advanced Water Purification Facility.</title>
        <authorList>
            <person name="Stamps B.W."/>
            <person name="Spear J.R."/>
        </authorList>
    </citation>
    <scope>NUCLEOTIDE SEQUENCE [LARGE SCALE GENOMIC DNA]</scope>
    <source>
        <strain evidence="2">Bin_54_1</strain>
    </source>
</reference>
<feature type="domain" description="Histidine kinase/HSP90-like ATPase" evidence="1">
    <location>
        <begin position="960"/>
        <end position="1060"/>
    </location>
</feature>
<accession>A0A5C7VTM7</accession>
<dbReference type="SUPFAM" id="SSF55781">
    <property type="entry name" value="GAF domain-like"/>
    <property type="match status" value="1"/>
</dbReference>
<dbReference type="Gene3D" id="3.30.450.40">
    <property type="match status" value="1"/>
</dbReference>
<organism evidence="2 3">
    <name type="scientific">Nitrosomonas oligotropha</name>
    <dbReference type="NCBI Taxonomy" id="42354"/>
    <lineage>
        <taxon>Bacteria</taxon>
        <taxon>Pseudomonadati</taxon>
        <taxon>Pseudomonadota</taxon>
        <taxon>Betaproteobacteria</taxon>
        <taxon>Nitrosomonadales</taxon>
        <taxon>Nitrosomonadaceae</taxon>
        <taxon>Nitrosomonas</taxon>
    </lineage>
</organism>
<evidence type="ECO:0000313" key="3">
    <source>
        <dbReference type="Proteomes" id="UP000321055"/>
    </source>
</evidence>
<dbReference type="GO" id="GO:0016301">
    <property type="term" value="F:kinase activity"/>
    <property type="evidence" value="ECO:0007669"/>
    <property type="project" value="UniProtKB-KW"/>
</dbReference>
<dbReference type="EMBL" id="SSFX01000066">
    <property type="protein sequence ID" value="TXI27852.1"/>
    <property type="molecule type" value="Genomic_DNA"/>
</dbReference>
<dbReference type="InterPro" id="IPR036890">
    <property type="entry name" value="HATPase_C_sf"/>
</dbReference>